<feature type="domain" description="N,N-dimethylformamidase beta subunit-like C-terminal" evidence="1">
    <location>
        <begin position="294"/>
        <end position="726"/>
    </location>
</feature>
<name>A0AAF0KG16_9HYPH</name>
<protein>
    <submittedName>
        <fullName evidence="2">N,N-dimethylformamidase</fullName>
    </submittedName>
</protein>
<dbReference type="InterPro" id="IPR046540">
    <property type="entry name" value="DMFA2_C"/>
</dbReference>
<proteinExistence type="predicted"/>
<geneLocation type="plasmid" evidence="2 3">
    <name>pAlCFBP5477</name>
</geneLocation>
<dbReference type="Gene3D" id="2.60.120.200">
    <property type="match status" value="1"/>
</dbReference>
<evidence type="ECO:0000259" key="1">
    <source>
        <dbReference type="Pfam" id="PF20254"/>
    </source>
</evidence>
<gene>
    <name evidence="2" type="ORF">CFBP5477_022465</name>
</gene>
<dbReference type="Pfam" id="PF20254">
    <property type="entry name" value="DMFA2_C"/>
    <property type="match status" value="1"/>
</dbReference>
<accession>A0AAF0KG16</accession>
<organism evidence="2 3">
    <name type="scientific">Agrobacterium larrymoorei</name>
    <dbReference type="NCBI Taxonomy" id="160699"/>
    <lineage>
        <taxon>Bacteria</taxon>
        <taxon>Pseudomonadati</taxon>
        <taxon>Pseudomonadota</taxon>
        <taxon>Alphaproteobacteria</taxon>
        <taxon>Hyphomicrobiales</taxon>
        <taxon>Rhizobiaceae</taxon>
        <taxon>Rhizobium/Agrobacterium group</taxon>
        <taxon>Agrobacterium</taxon>
    </lineage>
</organism>
<dbReference type="AlphaFoldDB" id="A0AAF0KG16"/>
<evidence type="ECO:0000313" key="2">
    <source>
        <dbReference type="EMBL" id="WHA43888.1"/>
    </source>
</evidence>
<dbReference type="SUPFAM" id="SSF49899">
    <property type="entry name" value="Concanavalin A-like lectins/glucanases"/>
    <property type="match status" value="1"/>
</dbReference>
<dbReference type="RefSeq" id="WP_170980316.1">
    <property type="nucleotide sequence ID" value="NZ_CP124735.1"/>
</dbReference>
<dbReference type="Pfam" id="PF13385">
    <property type="entry name" value="Laminin_G_3"/>
    <property type="match status" value="1"/>
</dbReference>
<dbReference type="EMBL" id="CP124735">
    <property type="protein sequence ID" value="WHA43888.1"/>
    <property type="molecule type" value="Genomic_DNA"/>
</dbReference>
<sequence>MIDSTSVLGYAKPMSVHADEEVSFHLSSSSLSVADIRIVRVRCGDPDENGPGLKLFHAPSSLDGEIVLKHQPIHIGSYGEVADNPLLRALTDFSVGCYIYPTITSGSRQVIVSRWNENTGTGWKLELDLDGKIAMTASIGGRLFTAISPQPVLKREWIFVAGSISLSREEIRVDGASLARDGGRDRRFCVTEKGPDHRGWPENTPLLFAAQFSGDEPPNKQTSQHFNGKIERPRLYGAAISGADMLSLVETLEPRTADPLLLGAWDFSRQIDTDNIVDISANNHHGIVYRLPMRAATGANWNGYSQSWKEAPQQYGAIHFHEDDLEDANWQPTTTITIPSNWTSGFYALQIRGGTAEKPVESYATFFVRPPRGTSRAEIAVIAPTATYLAYANNHARLDQSHFEVMADSLLIISQDDVYLNEHRELGHSTYDTHLDGSGVCYSTGARPILNTRPRANTFNYVNDTHLLDWLEEQGFAYDVITDEDMHREGAGVLKPYAVVLNMTHPEYYSKEMYDALEAYQNGGGRHMYLGGNGFYWRVAFHPTKKGILELRRGIAGTRSWEAEAGEGNLSFTGEPSGLWRSNGRAPQRICGVGFSAQVFDFSSAYRRMPGSFDPKAEFVFEGVGRGEPIGNFGLRMGGAAGLEIDRADETLGSPPDMLLLATADQTGVGGVPTPEELPAMYRGFTGEENAMVRADMVLFSTANGGAVFSTGSIAWCCALSHAGYDNNVSRITGNVLRRFLDPHPL</sequence>
<keyword evidence="2" id="KW-0614">Plasmid</keyword>
<reference evidence="2" key="1">
    <citation type="submission" date="2023-05" db="EMBL/GenBank/DDBJ databases">
        <title>Complete genome sequence of Agrobacterium larrymoorei CFBP5477.</title>
        <authorList>
            <person name="Yen H.-C."/>
            <person name="Chou L."/>
            <person name="Lin Y.-C."/>
            <person name="Lai E.-M."/>
            <person name="Kuo C.-H."/>
        </authorList>
    </citation>
    <scope>NUCLEOTIDE SEQUENCE</scope>
    <source>
        <strain evidence="2">CFBP5477</strain>
        <plasmid evidence="2">pAlCFBP5477</plasmid>
    </source>
</reference>
<dbReference type="Proteomes" id="UP000298664">
    <property type="component" value="Plasmid pAlCFBP5477"/>
</dbReference>
<evidence type="ECO:0000313" key="3">
    <source>
        <dbReference type="Proteomes" id="UP000298664"/>
    </source>
</evidence>
<dbReference type="InterPro" id="IPR013320">
    <property type="entry name" value="ConA-like_dom_sf"/>
</dbReference>